<proteinExistence type="predicted"/>
<evidence type="ECO:0000313" key="1">
    <source>
        <dbReference type="EMBL" id="DAD44216.1"/>
    </source>
</evidence>
<name>A0A822ZMN2_NELNU</name>
<evidence type="ECO:0000313" key="2">
    <source>
        <dbReference type="Proteomes" id="UP000607653"/>
    </source>
</evidence>
<dbReference type="AlphaFoldDB" id="A0A822ZMN2"/>
<comment type="caution">
    <text evidence="1">The sequence shown here is derived from an EMBL/GenBank/DDBJ whole genome shotgun (WGS) entry which is preliminary data.</text>
</comment>
<organism evidence="1 2">
    <name type="scientific">Nelumbo nucifera</name>
    <name type="common">Sacred lotus</name>
    <dbReference type="NCBI Taxonomy" id="4432"/>
    <lineage>
        <taxon>Eukaryota</taxon>
        <taxon>Viridiplantae</taxon>
        <taxon>Streptophyta</taxon>
        <taxon>Embryophyta</taxon>
        <taxon>Tracheophyta</taxon>
        <taxon>Spermatophyta</taxon>
        <taxon>Magnoliopsida</taxon>
        <taxon>Proteales</taxon>
        <taxon>Nelumbonaceae</taxon>
        <taxon>Nelumbo</taxon>
    </lineage>
</organism>
<keyword evidence="2" id="KW-1185">Reference proteome</keyword>
<dbReference type="EMBL" id="DUZY01000007">
    <property type="protein sequence ID" value="DAD44216.1"/>
    <property type="molecule type" value="Genomic_DNA"/>
</dbReference>
<protein>
    <submittedName>
        <fullName evidence="1">Uncharacterized protein</fullName>
    </submittedName>
</protein>
<accession>A0A822ZMN2</accession>
<dbReference type="Proteomes" id="UP000607653">
    <property type="component" value="Unassembled WGS sequence"/>
</dbReference>
<sequence length="38" mass="4231">MFIVRRSLLPPLVSFSLPSSPIRGQGSRLLHPSIPNFL</sequence>
<gene>
    <name evidence="1" type="ORF">HUJ06_002446</name>
</gene>
<reference evidence="1 2" key="1">
    <citation type="journal article" date="2020" name="Mol. Biol. Evol.">
        <title>Distinct Expression and Methylation Patterns for Genes with Different Fates following a Single Whole-Genome Duplication in Flowering Plants.</title>
        <authorList>
            <person name="Shi T."/>
            <person name="Rahmani R.S."/>
            <person name="Gugger P.F."/>
            <person name="Wang M."/>
            <person name="Li H."/>
            <person name="Zhang Y."/>
            <person name="Li Z."/>
            <person name="Wang Q."/>
            <person name="Van de Peer Y."/>
            <person name="Marchal K."/>
            <person name="Chen J."/>
        </authorList>
    </citation>
    <scope>NUCLEOTIDE SEQUENCE [LARGE SCALE GENOMIC DNA]</scope>
    <source>
        <tissue evidence="1">Leaf</tissue>
    </source>
</reference>